<sequence>MLEIAGYIEESLTDGPGIRSVVFFQGCSRNCKDCHNKSINEKGKGKKITINECFNMIKKISNNKKITISGGEPLEQYNNLLKLTKKLYENKYDICIYTGNNLKEIPKELLYYINYIKVGYFDNKKTNVELNYYGSKNQKFYKIEKGEKICLKEI</sequence>
<dbReference type="GO" id="GO:0046872">
    <property type="term" value="F:metal ion binding"/>
    <property type="evidence" value="ECO:0007669"/>
    <property type="project" value="UniProtKB-KW"/>
</dbReference>
<keyword evidence="8 12" id="KW-0560">Oxidoreductase</keyword>
<dbReference type="PIRSF" id="PIRSF000368">
    <property type="entry name" value="NrdG"/>
    <property type="match status" value="1"/>
</dbReference>
<dbReference type="PANTHER" id="PTHR30352">
    <property type="entry name" value="PYRUVATE FORMATE-LYASE-ACTIVATING ENZYME"/>
    <property type="match status" value="1"/>
</dbReference>
<dbReference type="PROSITE" id="PS01087">
    <property type="entry name" value="RADICAL_ACTIVATING"/>
    <property type="match status" value="1"/>
</dbReference>
<evidence type="ECO:0000256" key="4">
    <source>
        <dbReference type="ARBA" id="ARBA00014281"/>
    </source>
</evidence>
<dbReference type="KEGG" id="ocy:OSSY52_18700"/>
<reference evidence="14 15" key="1">
    <citation type="submission" date="2018-06" db="EMBL/GenBank/DDBJ databases">
        <title>Genome sequencing of Oceanotoga sp. sy52.</title>
        <authorList>
            <person name="Mori K."/>
        </authorList>
    </citation>
    <scope>NUCLEOTIDE SEQUENCE [LARGE SCALE GENOMIC DNA]</scope>
    <source>
        <strain evidence="15">sy52</strain>
    </source>
</reference>
<evidence type="ECO:0000259" key="13">
    <source>
        <dbReference type="PROSITE" id="PS51918"/>
    </source>
</evidence>
<evidence type="ECO:0000313" key="15">
    <source>
        <dbReference type="Proteomes" id="UP000516361"/>
    </source>
</evidence>
<protein>
    <recommendedName>
        <fullName evidence="4 12">Anaerobic ribonucleoside-triphosphate reductase-activating protein</fullName>
        <ecNumber evidence="12">1.97.1.-</ecNumber>
    </recommendedName>
</protein>
<dbReference type="SUPFAM" id="SSF102114">
    <property type="entry name" value="Radical SAM enzymes"/>
    <property type="match status" value="1"/>
</dbReference>
<dbReference type="InterPro" id="IPR013785">
    <property type="entry name" value="Aldolase_TIM"/>
</dbReference>
<organism evidence="14 15">
    <name type="scientific">Tepiditoga spiralis</name>
    <dbReference type="NCBI Taxonomy" id="2108365"/>
    <lineage>
        <taxon>Bacteria</taxon>
        <taxon>Thermotogati</taxon>
        <taxon>Thermotogota</taxon>
        <taxon>Thermotogae</taxon>
        <taxon>Petrotogales</taxon>
        <taxon>Petrotogaceae</taxon>
        <taxon>Tepiditoga</taxon>
    </lineage>
</organism>
<proteinExistence type="inferred from homology"/>
<keyword evidence="6" id="KW-0949">S-adenosyl-L-methionine</keyword>
<keyword evidence="5" id="KW-0004">4Fe-4S</keyword>
<evidence type="ECO:0000256" key="11">
    <source>
        <dbReference type="ARBA" id="ARBA00047365"/>
    </source>
</evidence>
<dbReference type="InParanoid" id="A0A7G1GC44"/>
<comment type="function">
    <text evidence="2 12">Activation of anaerobic ribonucleoside-triphosphate reductase under anaerobic conditions by generation of an organic free radical, using S-adenosylmethionine and reduced flavodoxin as cosubstrates to produce 5'-deoxy-adenosine.</text>
</comment>
<gene>
    <name evidence="14" type="primary">nrdG</name>
    <name evidence="14" type="ORF">OSSY52_18700</name>
</gene>
<comment type="catalytic activity">
    <reaction evidence="11">
        <text>glycyl-[protein] + reduced [flavodoxin] + S-adenosyl-L-methionine = glycin-2-yl radical-[protein] + semiquinone [flavodoxin] + 5'-deoxyadenosine + L-methionine + H(+)</text>
        <dbReference type="Rhea" id="RHEA:61976"/>
        <dbReference type="Rhea" id="RHEA-COMP:10622"/>
        <dbReference type="Rhea" id="RHEA-COMP:14480"/>
        <dbReference type="Rhea" id="RHEA-COMP:15993"/>
        <dbReference type="Rhea" id="RHEA-COMP:15994"/>
        <dbReference type="ChEBI" id="CHEBI:15378"/>
        <dbReference type="ChEBI" id="CHEBI:17319"/>
        <dbReference type="ChEBI" id="CHEBI:29947"/>
        <dbReference type="ChEBI" id="CHEBI:32722"/>
        <dbReference type="ChEBI" id="CHEBI:57618"/>
        <dbReference type="ChEBI" id="CHEBI:57844"/>
        <dbReference type="ChEBI" id="CHEBI:59789"/>
        <dbReference type="ChEBI" id="CHEBI:140311"/>
    </reaction>
</comment>
<dbReference type="PANTHER" id="PTHR30352:SF2">
    <property type="entry name" value="ANAEROBIC RIBONUCLEOSIDE-TRIPHOSPHATE REDUCTASE-ACTIVATING PROTEIN"/>
    <property type="match status" value="1"/>
</dbReference>
<evidence type="ECO:0000256" key="1">
    <source>
        <dbReference type="ARBA" id="ARBA00001966"/>
    </source>
</evidence>
<evidence type="ECO:0000256" key="6">
    <source>
        <dbReference type="ARBA" id="ARBA00022691"/>
    </source>
</evidence>
<evidence type="ECO:0000256" key="8">
    <source>
        <dbReference type="ARBA" id="ARBA00023002"/>
    </source>
</evidence>
<dbReference type="GO" id="GO:0051539">
    <property type="term" value="F:4 iron, 4 sulfur cluster binding"/>
    <property type="evidence" value="ECO:0007669"/>
    <property type="project" value="UniProtKB-KW"/>
</dbReference>
<dbReference type="Proteomes" id="UP000516361">
    <property type="component" value="Chromosome"/>
</dbReference>
<dbReference type="RefSeq" id="WP_190614466.1">
    <property type="nucleotide sequence ID" value="NZ_AP018712.1"/>
</dbReference>
<dbReference type="Gene3D" id="3.20.20.70">
    <property type="entry name" value="Aldolase class I"/>
    <property type="match status" value="1"/>
</dbReference>
<dbReference type="SFLD" id="SFLDS00029">
    <property type="entry name" value="Radical_SAM"/>
    <property type="match status" value="1"/>
</dbReference>
<dbReference type="InterPro" id="IPR058240">
    <property type="entry name" value="rSAM_sf"/>
</dbReference>
<dbReference type="CDD" id="cd01335">
    <property type="entry name" value="Radical_SAM"/>
    <property type="match status" value="1"/>
</dbReference>
<evidence type="ECO:0000256" key="3">
    <source>
        <dbReference type="ARBA" id="ARBA00009777"/>
    </source>
</evidence>
<evidence type="ECO:0000256" key="9">
    <source>
        <dbReference type="ARBA" id="ARBA00023004"/>
    </source>
</evidence>
<evidence type="ECO:0000256" key="7">
    <source>
        <dbReference type="ARBA" id="ARBA00022723"/>
    </source>
</evidence>
<evidence type="ECO:0000256" key="2">
    <source>
        <dbReference type="ARBA" id="ARBA00003852"/>
    </source>
</evidence>
<name>A0A7G1GC44_9BACT</name>
<dbReference type="EC" id="1.97.1.-" evidence="12"/>
<evidence type="ECO:0000256" key="5">
    <source>
        <dbReference type="ARBA" id="ARBA00022485"/>
    </source>
</evidence>
<comment type="cofactor">
    <cofactor evidence="1">
        <name>[4Fe-4S] cluster</name>
        <dbReference type="ChEBI" id="CHEBI:49883"/>
    </cofactor>
</comment>
<keyword evidence="9" id="KW-0408">Iron</keyword>
<evidence type="ECO:0000313" key="14">
    <source>
        <dbReference type="EMBL" id="BBE31729.1"/>
    </source>
</evidence>
<dbReference type="SFLD" id="SFLDG01066">
    <property type="entry name" value="organic_radical-activating_enz"/>
    <property type="match status" value="1"/>
</dbReference>
<keyword evidence="7" id="KW-0479">Metal-binding</keyword>
<dbReference type="PROSITE" id="PS51918">
    <property type="entry name" value="RADICAL_SAM"/>
    <property type="match status" value="1"/>
</dbReference>
<dbReference type="AlphaFoldDB" id="A0A7G1GC44"/>
<dbReference type="InterPro" id="IPR001989">
    <property type="entry name" value="Radical_activat_CS"/>
</dbReference>
<feature type="domain" description="Radical SAM core" evidence="13">
    <location>
        <begin position="13"/>
        <end position="154"/>
    </location>
</feature>
<dbReference type="InterPro" id="IPR012837">
    <property type="entry name" value="NrdG"/>
</dbReference>
<dbReference type="SFLD" id="SFLDG01063">
    <property type="entry name" value="activating_enzymes__group_1"/>
    <property type="match status" value="1"/>
</dbReference>
<dbReference type="Pfam" id="PF13353">
    <property type="entry name" value="Fer4_12"/>
    <property type="match status" value="1"/>
</dbReference>
<dbReference type="GO" id="GO:0004748">
    <property type="term" value="F:ribonucleoside-diphosphate reductase activity, thioredoxin disulfide as acceptor"/>
    <property type="evidence" value="ECO:0007669"/>
    <property type="project" value="TreeGrafter"/>
</dbReference>
<keyword evidence="10" id="KW-0411">Iron-sulfur</keyword>
<evidence type="ECO:0000256" key="10">
    <source>
        <dbReference type="ARBA" id="ARBA00023014"/>
    </source>
</evidence>
<comment type="similarity">
    <text evidence="3 12">Belongs to the organic radical-activating enzymes family.</text>
</comment>
<dbReference type="EMBL" id="AP018712">
    <property type="protein sequence ID" value="BBE31729.1"/>
    <property type="molecule type" value="Genomic_DNA"/>
</dbReference>
<dbReference type="InterPro" id="IPR007197">
    <property type="entry name" value="rSAM"/>
</dbReference>
<accession>A0A7G1GC44</accession>
<dbReference type="SFLD" id="SFLDF00299">
    <property type="entry name" value="anaerobic_ribonucleoside-triph"/>
    <property type="match status" value="1"/>
</dbReference>
<keyword evidence="15" id="KW-1185">Reference proteome</keyword>
<dbReference type="InterPro" id="IPR034457">
    <property type="entry name" value="Organic_radical-activating"/>
</dbReference>
<dbReference type="GO" id="GO:0043365">
    <property type="term" value="F:[formate-C-acetyltransferase]-activating enzyme activity"/>
    <property type="evidence" value="ECO:0007669"/>
    <property type="project" value="InterPro"/>
</dbReference>
<evidence type="ECO:0000256" key="12">
    <source>
        <dbReference type="PIRNR" id="PIRNR000368"/>
    </source>
</evidence>